<dbReference type="AlphaFoldDB" id="A0A8S1W675"/>
<dbReference type="OMA" id="YPQNPNS"/>
<dbReference type="Proteomes" id="UP000683925">
    <property type="component" value="Unassembled WGS sequence"/>
</dbReference>
<dbReference type="OrthoDB" id="10293916at2759"/>
<name>A0A8S1W675_PAROT</name>
<organism evidence="1 2">
    <name type="scientific">Paramecium octaurelia</name>
    <dbReference type="NCBI Taxonomy" id="43137"/>
    <lineage>
        <taxon>Eukaryota</taxon>
        <taxon>Sar</taxon>
        <taxon>Alveolata</taxon>
        <taxon>Ciliophora</taxon>
        <taxon>Intramacronucleata</taxon>
        <taxon>Oligohymenophorea</taxon>
        <taxon>Peniculida</taxon>
        <taxon>Parameciidae</taxon>
        <taxon>Paramecium</taxon>
    </lineage>
</organism>
<comment type="caution">
    <text evidence="1">The sequence shown here is derived from an EMBL/GenBank/DDBJ whole genome shotgun (WGS) entry which is preliminary data.</text>
</comment>
<protein>
    <submittedName>
        <fullName evidence="1">Uncharacterized protein</fullName>
    </submittedName>
</protein>
<proteinExistence type="predicted"/>
<dbReference type="EMBL" id="CAJJDP010000084">
    <property type="protein sequence ID" value="CAD8185444.1"/>
    <property type="molecule type" value="Genomic_DNA"/>
</dbReference>
<evidence type="ECO:0000313" key="1">
    <source>
        <dbReference type="EMBL" id="CAD8185444.1"/>
    </source>
</evidence>
<reference evidence="1" key="1">
    <citation type="submission" date="2021-01" db="EMBL/GenBank/DDBJ databases">
        <authorList>
            <consortium name="Genoscope - CEA"/>
            <person name="William W."/>
        </authorList>
    </citation>
    <scope>NUCLEOTIDE SEQUENCE</scope>
</reference>
<gene>
    <name evidence="1" type="ORF">POCTA_138.1.T0850177</name>
</gene>
<accession>A0A8S1W675</accession>
<sequence>MISEYKKGYPQNPNSINDMINNDVLDSSLDNLKMDPYCCIDGTFDENGVQEIGLIIDSNLQVENPLKFAKLKYDNPNKINNMKSIRQRLNPLNGNSKKNSKICEMNIIGKSKTPSRLRIEYFKRNRKRIEKTLIECKI</sequence>
<keyword evidence="2" id="KW-1185">Reference proteome</keyword>
<evidence type="ECO:0000313" key="2">
    <source>
        <dbReference type="Proteomes" id="UP000683925"/>
    </source>
</evidence>